<organism evidence="3 4">
    <name type="scientific">Candidatus Spechtbacteria bacterium RIFCSPLOWO2_12_FULL_38_22</name>
    <dbReference type="NCBI Taxonomy" id="1802165"/>
    <lineage>
        <taxon>Bacteria</taxon>
        <taxon>Candidatus Spechtiibacteriota</taxon>
    </lineage>
</organism>
<dbReference type="PROSITE" id="PS50164">
    <property type="entry name" value="GIY_YIG"/>
    <property type="match status" value="1"/>
</dbReference>
<dbReference type="PANTHER" id="PTHR34477">
    <property type="entry name" value="UPF0213 PROTEIN YHBQ"/>
    <property type="match status" value="1"/>
</dbReference>
<comment type="caution">
    <text evidence="3">The sequence shown here is derived from an EMBL/GenBank/DDBJ whole genome shotgun (WGS) entry which is preliminary data.</text>
</comment>
<dbReference type="PANTHER" id="PTHR34477:SF1">
    <property type="entry name" value="UPF0213 PROTEIN YHBQ"/>
    <property type="match status" value="1"/>
</dbReference>
<dbReference type="Pfam" id="PF01541">
    <property type="entry name" value="GIY-YIG"/>
    <property type="match status" value="1"/>
</dbReference>
<evidence type="ECO:0000259" key="2">
    <source>
        <dbReference type="PROSITE" id="PS50164"/>
    </source>
</evidence>
<proteinExistence type="inferred from homology"/>
<dbReference type="AlphaFoldDB" id="A0A1G2HFT9"/>
<dbReference type="Gene3D" id="3.40.1440.10">
    <property type="entry name" value="GIY-YIG endonuclease"/>
    <property type="match status" value="1"/>
</dbReference>
<evidence type="ECO:0000313" key="3">
    <source>
        <dbReference type="EMBL" id="OGZ61352.1"/>
    </source>
</evidence>
<dbReference type="SUPFAM" id="SSF82771">
    <property type="entry name" value="GIY-YIG endonuclease"/>
    <property type="match status" value="1"/>
</dbReference>
<reference evidence="3 4" key="1">
    <citation type="journal article" date="2016" name="Nat. Commun.">
        <title>Thousands of microbial genomes shed light on interconnected biogeochemical processes in an aquifer system.</title>
        <authorList>
            <person name="Anantharaman K."/>
            <person name="Brown C.T."/>
            <person name="Hug L.A."/>
            <person name="Sharon I."/>
            <person name="Castelle C.J."/>
            <person name="Probst A.J."/>
            <person name="Thomas B.C."/>
            <person name="Singh A."/>
            <person name="Wilkins M.J."/>
            <person name="Karaoz U."/>
            <person name="Brodie E.L."/>
            <person name="Williams K.H."/>
            <person name="Hubbard S.S."/>
            <person name="Banfield J.F."/>
        </authorList>
    </citation>
    <scope>NUCLEOTIDE SEQUENCE [LARGE SCALE GENOMIC DNA]</scope>
</reference>
<feature type="domain" description="GIY-YIG" evidence="2">
    <location>
        <begin position="1"/>
        <end position="77"/>
    </location>
</feature>
<dbReference type="InterPro" id="IPR000305">
    <property type="entry name" value="GIY-YIG_endonuc"/>
</dbReference>
<evidence type="ECO:0000313" key="4">
    <source>
        <dbReference type="Proteomes" id="UP000176770"/>
    </source>
</evidence>
<comment type="similarity">
    <text evidence="1">Belongs to the UPF0213 family.</text>
</comment>
<accession>A0A1G2HFT9</accession>
<name>A0A1G2HFT9_9BACT</name>
<protein>
    <recommendedName>
        <fullName evidence="2">GIY-YIG domain-containing protein</fullName>
    </recommendedName>
</protein>
<sequence length="81" mass="9756">MIYYVYVLKSERDGKRYIGITKNVNVRLKDHNRGKVRSTYKRQPLKLLYQEEYATTGEAKNRERYLKSGAGREWLDRRSIK</sequence>
<dbReference type="EMBL" id="MHOK01000024">
    <property type="protein sequence ID" value="OGZ61352.1"/>
    <property type="molecule type" value="Genomic_DNA"/>
</dbReference>
<gene>
    <name evidence="3" type="ORF">A3F94_02160</name>
</gene>
<dbReference type="InterPro" id="IPR050190">
    <property type="entry name" value="UPF0213_domain"/>
</dbReference>
<evidence type="ECO:0000256" key="1">
    <source>
        <dbReference type="ARBA" id="ARBA00007435"/>
    </source>
</evidence>
<dbReference type="InterPro" id="IPR035901">
    <property type="entry name" value="GIY-YIG_endonuc_sf"/>
</dbReference>
<dbReference type="STRING" id="1802165.A3F94_02160"/>
<dbReference type="Proteomes" id="UP000176770">
    <property type="component" value="Unassembled WGS sequence"/>
</dbReference>
<dbReference type="CDD" id="cd10449">
    <property type="entry name" value="GIY-YIG_SLX1_like"/>
    <property type="match status" value="1"/>
</dbReference>